<gene>
    <name evidence="14" type="ORF">JBL43_10485</name>
</gene>
<evidence type="ECO:0000256" key="7">
    <source>
        <dbReference type="ARBA" id="ARBA00023065"/>
    </source>
</evidence>
<dbReference type="InterPro" id="IPR023996">
    <property type="entry name" value="TonB-dep_OMP_SusC/RagA"/>
</dbReference>
<keyword evidence="2 11" id="KW-0813">Transport</keyword>
<protein>
    <submittedName>
        <fullName evidence="14">SusC/RagA family TonB-linked outer membrane protein</fullName>
    </submittedName>
</protein>
<evidence type="ECO:0000256" key="3">
    <source>
        <dbReference type="ARBA" id="ARBA00022452"/>
    </source>
</evidence>
<keyword evidence="6" id="KW-0408">Iron</keyword>
<name>A0ABS0WRV3_9FLAO</name>
<evidence type="ECO:0000256" key="10">
    <source>
        <dbReference type="ARBA" id="ARBA00023237"/>
    </source>
</evidence>
<evidence type="ECO:0000256" key="6">
    <source>
        <dbReference type="ARBA" id="ARBA00023004"/>
    </source>
</evidence>
<feature type="signal peptide" evidence="12">
    <location>
        <begin position="1"/>
        <end position="22"/>
    </location>
</feature>
<evidence type="ECO:0000313" key="15">
    <source>
        <dbReference type="Proteomes" id="UP000623301"/>
    </source>
</evidence>
<keyword evidence="5 11" id="KW-0812">Transmembrane</keyword>
<dbReference type="InterPro" id="IPR008969">
    <property type="entry name" value="CarboxyPept-like_regulatory"/>
</dbReference>
<keyword evidence="10 11" id="KW-0998">Cell outer membrane</keyword>
<dbReference type="PANTHER" id="PTHR32552:SF81">
    <property type="entry name" value="TONB-DEPENDENT OUTER MEMBRANE RECEPTOR"/>
    <property type="match status" value="1"/>
</dbReference>
<dbReference type="InterPro" id="IPR039426">
    <property type="entry name" value="TonB-dep_rcpt-like"/>
</dbReference>
<dbReference type="SUPFAM" id="SSF56935">
    <property type="entry name" value="Porins"/>
    <property type="match status" value="1"/>
</dbReference>
<dbReference type="InterPro" id="IPR012910">
    <property type="entry name" value="Plug_dom"/>
</dbReference>
<comment type="caution">
    <text evidence="14">The sequence shown here is derived from an EMBL/GenBank/DDBJ whole genome shotgun (WGS) entry which is preliminary data.</text>
</comment>
<evidence type="ECO:0000256" key="4">
    <source>
        <dbReference type="ARBA" id="ARBA00022496"/>
    </source>
</evidence>
<evidence type="ECO:0000256" key="5">
    <source>
        <dbReference type="ARBA" id="ARBA00022692"/>
    </source>
</evidence>
<dbReference type="PANTHER" id="PTHR32552">
    <property type="entry name" value="FERRICHROME IRON RECEPTOR-RELATED"/>
    <property type="match status" value="1"/>
</dbReference>
<comment type="similarity">
    <text evidence="11">Belongs to the TonB-dependent receptor family.</text>
</comment>
<feature type="chain" id="PRO_5047092770" evidence="12">
    <location>
        <begin position="23"/>
        <end position="1041"/>
    </location>
</feature>
<evidence type="ECO:0000256" key="1">
    <source>
        <dbReference type="ARBA" id="ARBA00004571"/>
    </source>
</evidence>
<dbReference type="NCBIfam" id="TIGR04057">
    <property type="entry name" value="SusC_RagA_signa"/>
    <property type="match status" value="1"/>
</dbReference>
<dbReference type="Gene3D" id="2.40.170.20">
    <property type="entry name" value="TonB-dependent receptor, beta-barrel domain"/>
    <property type="match status" value="1"/>
</dbReference>
<keyword evidence="8" id="KW-0798">TonB box</keyword>
<dbReference type="NCBIfam" id="TIGR04056">
    <property type="entry name" value="OMP_RagA_SusC"/>
    <property type="match status" value="1"/>
</dbReference>
<keyword evidence="3 11" id="KW-1134">Transmembrane beta strand</keyword>
<dbReference type="EMBL" id="JAEHFJ010000004">
    <property type="protein sequence ID" value="MBJ2174664.1"/>
    <property type="molecule type" value="Genomic_DNA"/>
</dbReference>
<organism evidence="14 15">
    <name type="scientific">Aureibaculum flavum</name>
    <dbReference type="NCBI Taxonomy" id="2795986"/>
    <lineage>
        <taxon>Bacteria</taxon>
        <taxon>Pseudomonadati</taxon>
        <taxon>Bacteroidota</taxon>
        <taxon>Flavobacteriia</taxon>
        <taxon>Flavobacteriales</taxon>
        <taxon>Flavobacteriaceae</taxon>
        <taxon>Aureibaculum</taxon>
    </lineage>
</organism>
<keyword evidence="12" id="KW-0732">Signal</keyword>
<evidence type="ECO:0000256" key="12">
    <source>
        <dbReference type="SAM" id="SignalP"/>
    </source>
</evidence>
<keyword evidence="15" id="KW-1185">Reference proteome</keyword>
<evidence type="ECO:0000256" key="8">
    <source>
        <dbReference type="ARBA" id="ARBA00023077"/>
    </source>
</evidence>
<evidence type="ECO:0000256" key="11">
    <source>
        <dbReference type="PROSITE-ProRule" id="PRU01360"/>
    </source>
</evidence>
<dbReference type="SUPFAM" id="SSF49464">
    <property type="entry name" value="Carboxypeptidase regulatory domain-like"/>
    <property type="match status" value="1"/>
</dbReference>
<evidence type="ECO:0000256" key="9">
    <source>
        <dbReference type="ARBA" id="ARBA00023136"/>
    </source>
</evidence>
<evidence type="ECO:0000259" key="13">
    <source>
        <dbReference type="Pfam" id="PF07715"/>
    </source>
</evidence>
<dbReference type="InterPro" id="IPR037066">
    <property type="entry name" value="Plug_dom_sf"/>
</dbReference>
<comment type="subcellular location">
    <subcellularLocation>
        <location evidence="1 11">Cell outer membrane</location>
        <topology evidence="1 11">Multi-pass membrane protein</topology>
    </subcellularLocation>
</comment>
<dbReference type="InterPro" id="IPR023997">
    <property type="entry name" value="TonB-dep_OMP_SusC/RagA_CS"/>
</dbReference>
<reference evidence="14 15" key="1">
    <citation type="submission" date="2020-12" db="EMBL/GenBank/DDBJ databases">
        <title>Aureibaculum luteum sp. nov. and Aureibaculum flavum sp. nov., novel members of the family Flavobacteriaceae isolated from Antarctic intertidal sediments.</title>
        <authorList>
            <person name="He X."/>
            <person name="Zhang X."/>
        </authorList>
    </citation>
    <scope>NUCLEOTIDE SEQUENCE [LARGE SCALE GENOMIC DNA]</scope>
    <source>
        <strain evidence="14 15">A20</strain>
    </source>
</reference>
<evidence type="ECO:0000313" key="14">
    <source>
        <dbReference type="EMBL" id="MBJ2174664.1"/>
    </source>
</evidence>
<dbReference type="RefSeq" id="WP_198841388.1">
    <property type="nucleotide sequence ID" value="NZ_JAEHFJ010000004.1"/>
</dbReference>
<dbReference type="Proteomes" id="UP000623301">
    <property type="component" value="Unassembled WGS sequence"/>
</dbReference>
<dbReference type="InterPro" id="IPR036942">
    <property type="entry name" value="Beta-barrel_TonB_sf"/>
</dbReference>
<evidence type="ECO:0000256" key="2">
    <source>
        <dbReference type="ARBA" id="ARBA00022448"/>
    </source>
</evidence>
<keyword evidence="4" id="KW-0410">Iron transport</keyword>
<feature type="domain" description="TonB-dependent receptor plug" evidence="13">
    <location>
        <begin position="116"/>
        <end position="239"/>
    </location>
</feature>
<sequence length="1041" mass="112980">MIQKVTKMLLVLCFFGFQTIFAQTTVTGIIKDAADGTTLPGVNIIEKGTSNGVTSDFNGKYSIEVSEGATLQFSFIGYTPKEIAVKNQTVINLSLAQSAEALDEVVITALGISREKKSLGYAITELKSDEINTVKDHNVANSLVGKVAGVVVNQSGGVGAGSRITIRGNNTITGNNQALIVVDGIPIDVNGSESGGGVYSSTVTGGGITDINPEDVESVSVLKGPNAAALYGSRAASGVLLITTKKGSKGRGLGISINSNMTVENTMFLPEFQNVYGQGTNGATATLDSDPTDGIYSLSGSSWGPEMDGSQQLYFTEEGAMAAYTAQPDNVKDFFETGIKSINSISLDKGGDEYSVRFSYTNNATKSILPNSDLNSHNFNLRALYDLNDKLSFDAKATYFTQDLNNRVSLGSEGVLAYVFGMPRNINVNDLENHIQKENPSLYVPGVDTDYDVISYTGVGNSTGNPYWMLNKDSNQERRGRFLGFAKMNYEFNDWLSGFIRVGSDIANVRSEGVKQVGHHFTRYGSFSSSTRKNTEFNADFLFTANKDLTEKLNLAANVGGNLSKRTYEAVSVSGSQFKIPTRAFLANTNIQTNNHTPLQTKKVNSIYGSFNFAYDNFMYLDVTARNDWSSTLSEDNRSYFYPSLNYAILVDKFIDPEHKKFDYLKLRASWAQVGNDTGVYQLTQTFSVPSIGYLGLTTLNAPTIKLNPDLKPESVSSMEFGLEARMFGNRLYADFSTYKITTTDMIFDIDAPSGSVYQYLRENVGEVENNGVEFLIGGIPVRTDDFSWDVSLNFSKNKNKLVELIDGLDNTVLNNSNTGNLSIRAEVGGGIGDIYGPVWKTDDAGNLLVSAEGRPLASTSAEYLGNAQPDWIGGLTNTLSYKNFSLRFLIDGRFGGEVYSATSASLDLAGNSERSLAFREGGIVIDAINEGTGLANTENITAQEYWTSYAGIASHYVYDQTNVRLREFALNYNVPSETVQKLGLTGASIGLIGRNLFFLYRKADDIDPESTLGTGLSGQGISLNNIPTIRSLGLNINLKF</sequence>
<accession>A0ABS0WRV3</accession>
<keyword evidence="7" id="KW-0406">Ion transport</keyword>
<dbReference type="PROSITE" id="PS52016">
    <property type="entry name" value="TONB_DEPENDENT_REC_3"/>
    <property type="match status" value="1"/>
</dbReference>
<dbReference type="Gene3D" id="2.60.40.1120">
    <property type="entry name" value="Carboxypeptidase-like, regulatory domain"/>
    <property type="match status" value="1"/>
</dbReference>
<proteinExistence type="inferred from homology"/>
<dbReference type="Pfam" id="PF07715">
    <property type="entry name" value="Plug"/>
    <property type="match status" value="1"/>
</dbReference>
<keyword evidence="9 11" id="KW-0472">Membrane</keyword>
<dbReference type="Gene3D" id="2.170.130.10">
    <property type="entry name" value="TonB-dependent receptor, plug domain"/>
    <property type="match status" value="1"/>
</dbReference>
<dbReference type="Pfam" id="PF13715">
    <property type="entry name" value="CarbopepD_reg_2"/>
    <property type="match status" value="1"/>
</dbReference>